<protein>
    <recommendedName>
        <fullName evidence="1">Dynamin stalk domain-containing protein</fullName>
    </recommendedName>
</protein>
<sequence length="105" mass="12171">MIVKCRGQREINNKVTLSEAIANERTFFEDHEEYRPLLEDKKASIPCLADRLTSELVEHIQDSLPDLEKEIEEKICLTTKDLEKYGEGVPEAHHEKVTFLIQVCM</sequence>
<evidence type="ECO:0000313" key="2">
    <source>
        <dbReference type="EMBL" id="GCB67579.1"/>
    </source>
</evidence>
<dbReference type="GO" id="GO:0008017">
    <property type="term" value="F:microtubule binding"/>
    <property type="evidence" value="ECO:0007669"/>
    <property type="project" value="TreeGrafter"/>
</dbReference>
<feature type="domain" description="Dynamin stalk" evidence="1">
    <location>
        <begin position="1"/>
        <end position="104"/>
    </location>
</feature>
<dbReference type="Proteomes" id="UP000288216">
    <property type="component" value="Unassembled WGS sequence"/>
</dbReference>
<comment type="caution">
    <text evidence="2">The sequence shown here is derived from an EMBL/GenBank/DDBJ whole genome shotgun (WGS) entry which is preliminary data.</text>
</comment>
<dbReference type="GO" id="GO:0098793">
    <property type="term" value="C:presynapse"/>
    <property type="evidence" value="ECO:0007669"/>
    <property type="project" value="GOC"/>
</dbReference>
<gene>
    <name evidence="2" type="ORF">scyTo_0012160</name>
</gene>
<dbReference type="SUPFAM" id="SSF52540">
    <property type="entry name" value="P-loop containing nucleoside triphosphate hydrolases"/>
    <property type="match status" value="1"/>
</dbReference>
<proteinExistence type="predicted"/>
<dbReference type="GO" id="GO:0031623">
    <property type="term" value="P:receptor internalization"/>
    <property type="evidence" value="ECO:0007669"/>
    <property type="project" value="TreeGrafter"/>
</dbReference>
<dbReference type="AlphaFoldDB" id="A0A401P356"/>
<evidence type="ECO:0000313" key="3">
    <source>
        <dbReference type="Proteomes" id="UP000288216"/>
    </source>
</evidence>
<dbReference type="EMBL" id="BFAA01005787">
    <property type="protein sequence ID" value="GCB67579.1"/>
    <property type="molecule type" value="Genomic_DNA"/>
</dbReference>
<dbReference type="STRING" id="75743.A0A401P356"/>
<dbReference type="InterPro" id="IPR000375">
    <property type="entry name" value="Dynamin_stalk"/>
</dbReference>
<dbReference type="Gene3D" id="3.40.50.300">
    <property type="entry name" value="P-loop containing nucleotide triphosphate hydrolases"/>
    <property type="match status" value="1"/>
</dbReference>
<dbReference type="InterPro" id="IPR022812">
    <property type="entry name" value="Dynamin"/>
</dbReference>
<dbReference type="OrthoDB" id="5061070at2759"/>
<organism evidence="2 3">
    <name type="scientific">Scyliorhinus torazame</name>
    <name type="common">Cloudy catshark</name>
    <name type="synonym">Catulus torazame</name>
    <dbReference type="NCBI Taxonomy" id="75743"/>
    <lineage>
        <taxon>Eukaryota</taxon>
        <taxon>Metazoa</taxon>
        <taxon>Chordata</taxon>
        <taxon>Craniata</taxon>
        <taxon>Vertebrata</taxon>
        <taxon>Chondrichthyes</taxon>
        <taxon>Elasmobranchii</taxon>
        <taxon>Galeomorphii</taxon>
        <taxon>Galeoidea</taxon>
        <taxon>Carcharhiniformes</taxon>
        <taxon>Scyliorhinidae</taxon>
        <taxon>Scyliorhinus</taxon>
    </lineage>
</organism>
<dbReference type="GO" id="GO:0005886">
    <property type="term" value="C:plasma membrane"/>
    <property type="evidence" value="ECO:0007669"/>
    <property type="project" value="TreeGrafter"/>
</dbReference>
<dbReference type="PANTHER" id="PTHR11566:SF231">
    <property type="entry name" value="INTERFERON-INDUCED GTP-BINDING PROTEIN MX"/>
    <property type="match status" value="1"/>
</dbReference>
<dbReference type="GO" id="GO:0016185">
    <property type="term" value="P:synaptic vesicle budding from presynaptic endocytic zone membrane"/>
    <property type="evidence" value="ECO:0007669"/>
    <property type="project" value="TreeGrafter"/>
</dbReference>
<dbReference type="PANTHER" id="PTHR11566">
    <property type="entry name" value="DYNAMIN"/>
    <property type="match status" value="1"/>
</dbReference>
<accession>A0A401P356</accession>
<dbReference type="Pfam" id="PF01031">
    <property type="entry name" value="Dynamin_M"/>
    <property type="match status" value="1"/>
</dbReference>
<dbReference type="GO" id="GO:0005737">
    <property type="term" value="C:cytoplasm"/>
    <property type="evidence" value="ECO:0007669"/>
    <property type="project" value="TreeGrafter"/>
</dbReference>
<reference evidence="2 3" key="1">
    <citation type="journal article" date="2018" name="Nat. Ecol. Evol.">
        <title>Shark genomes provide insights into elasmobranch evolution and the origin of vertebrates.</title>
        <authorList>
            <person name="Hara Y"/>
            <person name="Yamaguchi K"/>
            <person name="Onimaru K"/>
            <person name="Kadota M"/>
            <person name="Koyanagi M"/>
            <person name="Keeley SD"/>
            <person name="Tatsumi K"/>
            <person name="Tanaka K"/>
            <person name="Motone F"/>
            <person name="Kageyama Y"/>
            <person name="Nozu R"/>
            <person name="Adachi N"/>
            <person name="Nishimura O"/>
            <person name="Nakagawa R"/>
            <person name="Tanegashima C"/>
            <person name="Kiyatake I"/>
            <person name="Matsumoto R"/>
            <person name="Murakumo K"/>
            <person name="Nishida K"/>
            <person name="Terakita A"/>
            <person name="Kuratani S"/>
            <person name="Sato K"/>
            <person name="Hyodo S Kuraku.S."/>
        </authorList>
    </citation>
    <scope>NUCLEOTIDE SEQUENCE [LARGE SCALE GENOMIC DNA]</scope>
</reference>
<dbReference type="InterPro" id="IPR027417">
    <property type="entry name" value="P-loop_NTPase"/>
</dbReference>
<name>A0A401P356_SCYTO</name>
<dbReference type="GO" id="GO:0003924">
    <property type="term" value="F:GTPase activity"/>
    <property type="evidence" value="ECO:0007669"/>
    <property type="project" value="TreeGrafter"/>
</dbReference>
<dbReference type="GO" id="GO:0005874">
    <property type="term" value="C:microtubule"/>
    <property type="evidence" value="ECO:0007669"/>
    <property type="project" value="TreeGrafter"/>
</dbReference>
<evidence type="ECO:0000259" key="1">
    <source>
        <dbReference type="Pfam" id="PF01031"/>
    </source>
</evidence>
<keyword evidence="3" id="KW-1185">Reference proteome</keyword>